<evidence type="ECO:0000313" key="2">
    <source>
        <dbReference type="Proteomes" id="UP001155220"/>
    </source>
</evidence>
<sequence length="203" mass="23287">LEARFHAPDAAGEIVPRQWWVECKGRSGTLETEAVKTACNNVVADHSVDCLVIATNTTFTNPTRDWVETWQEKFPRPQILLWDRAVLERMLAQQPATVLRLFEGGLSSAGHLRAIRDRFWNLIEYSSIERIKRIWSERDTLEFGVMERFALIANEFAHGSIDERPWAGACTAKDVFETFQYGMFNLVYLYARVMKTGVDQGPM</sequence>
<dbReference type="AlphaFoldDB" id="A0A9X2HH43"/>
<comment type="caution">
    <text evidence="1">The sequence shown here is derived from an EMBL/GenBank/DDBJ whole genome shotgun (WGS) entry which is preliminary data.</text>
</comment>
<evidence type="ECO:0000313" key="1">
    <source>
        <dbReference type="EMBL" id="MCP3056909.1"/>
    </source>
</evidence>
<name>A0A9X2HH43_9HYPH</name>
<protein>
    <recommendedName>
        <fullName evidence="3">Restriction endonuclease type IV Mrr domain-containing protein</fullName>
    </recommendedName>
</protein>
<feature type="non-terminal residue" evidence="1">
    <location>
        <position position="1"/>
    </location>
</feature>
<organism evidence="1 2">
    <name type="scientific">Aurantimonas marianensis</name>
    <dbReference type="NCBI Taxonomy" id="2920428"/>
    <lineage>
        <taxon>Bacteria</taxon>
        <taxon>Pseudomonadati</taxon>
        <taxon>Pseudomonadota</taxon>
        <taxon>Alphaproteobacteria</taxon>
        <taxon>Hyphomicrobiales</taxon>
        <taxon>Aurantimonadaceae</taxon>
        <taxon>Aurantimonas</taxon>
    </lineage>
</organism>
<gene>
    <name evidence="1" type="ORF">MJ956_17415</name>
</gene>
<reference evidence="1" key="1">
    <citation type="submission" date="2022-03" db="EMBL/GenBank/DDBJ databases">
        <title>Aurantimonas Liuensis sp. Nov., isolated from the hadal seawater of the Mariana Trench.</title>
        <authorList>
            <person name="Liu R."/>
        </authorList>
    </citation>
    <scope>NUCLEOTIDE SEQUENCE</scope>
    <source>
        <strain evidence="1">LRZ36</strain>
    </source>
</reference>
<dbReference type="EMBL" id="JALHBS010000114">
    <property type="protein sequence ID" value="MCP3056909.1"/>
    <property type="molecule type" value="Genomic_DNA"/>
</dbReference>
<proteinExistence type="predicted"/>
<dbReference type="Proteomes" id="UP001155220">
    <property type="component" value="Unassembled WGS sequence"/>
</dbReference>
<keyword evidence="2" id="KW-1185">Reference proteome</keyword>
<evidence type="ECO:0008006" key="3">
    <source>
        <dbReference type="Google" id="ProtNLM"/>
    </source>
</evidence>
<dbReference type="RefSeq" id="WP_253965710.1">
    <property type="nucleotide sequence ID" value="NZ_JALHBS010000114.1"/>
</dbReference>
<accession>A0A9X2HH43</accession>